<dbReference type="EMBL" id="MN739703">
    <property type="protein sequence ID" value="QHT22119.1"/>
    <property type="molecule type" value="Genomic_DNA"/>
</dbReference>
<dbReference type="AlphaFoldDB" id="A0A6C0E1F3"/>
<proteinExistence type="predicted"/>
<protein>
    <submittedName>
        <fullName evidence="1">Uncharacterized protein</fullName>
    </submittedName>
</protein>
<accession>A0A6C0E1F3</accession>
<evidence type="ECO:0000313" key="1">
    <source>
        <dbReference type="EMBL" id="QHT22119.1"/>
    </source>
</evidence>
<name>A0A6C0E1F3_9ZZZZ</name>
<reference evidence="1" key="1">
    <citation type="journal article" date="2020" name="Nature">
        <title>Giant virus diversity and host interactions through global metagenomics.</title>
        <authorList>
            <person name="Schulz F."/>
            <person name="Roux S."/>
            <person name="Paez-Espino D."/>
            <person name="Jungbluth S."/>
            <person name="Walsh D.A."/>
            <person name="Denef V.J."/>
            <person name="McMahon K.D."/>
            <person name="Konstantinidis K.T."/>
            <person name="Eloe-Fadrosh E.A."/>
            <person name="Kyrpides N.C."/>
            <person name="Woyke T."/>
        </authorList>
    </citation>
    <scope>NUCLEOTIDE SEQUENCE</scope>
    <source>
        <strain evidence="1">GVMAG-M-3300023179-103</strain>
    </source>
</reference>
<sequence length="129" mass="15704">MAHKTFIDELFLIFNEKTLIYLSWMLYDDNYYDGEHVMIQDGTIREITHETIFEKRQIIDLEHSGRFVFCDSFPYENVKEQILVSPMKQFFTYDFMYLMSFPYFDYGKNAYECEKQGTRVITKIITEYQ</sequence>
<organism evidence="1">
    <name type="scientific">viral metagenome</name>
    <dbReference type="NCBI Taxonomy" id="1070528"/>
    <lineage>
        <taxon>unclassified sequences</taxon>
        <taxon>metagenomes</taxon>
        <taxon>organismal metagenomes</taxon>
    </lineage>
</organism>